<proteinExistence type="predicted"/>
<keyword evidence="2" id="KW-1185">Reference proteome</keyword>
<dbReference type="Proteomes" id="UP000190306">
    <property type="component" value="Chromosome"/>
</dbReference>
<evidence type="ECO:0000313" key="2">
    <source>
        <dbReference type="Proteomes" id="UP000190306"/>
    </source>
</evidence>
<comment type="caution">
    <text evidence="1">The sequence shown here is derived from an EMBL/GenBank/DDBJ whole genome shotgun (WGS) entry which is preliminary data.</text>
</comment>
<sequence length="63" mass="6946">MSVLAWVTDTVQGTRCSRARRVFTRWSWSRSYAACDASVSSAGEMVRRIVEIQLFASASVCAA</sequence>
<evidence type="ECO:0008006" key="3">
    <source>
        <dbReference type="Google" id="ProtNLM"/>
    </source>
</evidence>
<reference evidence="1 2" key="1">
    <citation type="submission" date="2015-07" db="EMBL/GenBank/DDBJ databases">
        <title>Draft Genome Sequence of Streptomyces antibioticus, IMRU 3720 reveals insights in the evolution of actinomycin biosynthetic gene clusters in Streptomyces.</title>
        <authorList>
            <person name="Crnovcic I."/>
            <person name="Ruckert C."/>
            <person name="Kalinowksi J."/>
            <person name="Keller U."/>
        </authorList>
    </citation>
    <scope>NUCLEOTIDE SEQUENCE [LARGE SCALE GENOMIC DNA]</scope>
    <source>
        <strain evidence="1 2">DSM 41481</strain>
    </source>
</reference>
<gene>
    <name evidence="1" type="ORF">AFM16_16790</name>
</gene>
<accession>A0ABX3LIQ0</accession>
<evidence type="ECO:0000313" key="1">
    <source>
        <dbReference type="EMBL" id="OOQ50906.1"/>
    </source>
</evidence>
<name>A0ABX3LIQ0_STRAT</name>
<protein>
    <recommendedName>
        <fullName evidence="3">Transposase</fullName>
    </recommendedName>
</protein>
<dbReference type="EMBL" id="LHQL01000009">
    <property type="protein sequence ID" value="OOQ50906.1"/>
    <property type="molecule type" value="Genomic_DNA"/>
</dbReference>
<organism evidence="1 2">
    <name type="scientific">Streptomyces antibioticus</name>
    <dbReference type="NCBI Taxonomy" id="1890"/>
    <lineage>
        <taxon>Bacteria</taxon>
        <taxon>Bacillati</taxon>
        <taxon>Actinomycetota</taxon>
        <taxon>Actinomycetes</taxon>
        <taxon>Kitasatosporales</taxon>
        <taxon>Streptomycetaceae</taxon>
        <taxon>Streptomyces</taxon>
    </lineage>
</organism>